<accession>A0A7K0BQF7</accession>
<comment type="caution">
    <text evidence="1">The sequence shown here is derived from an EMBL/GenBank/DDBJ whole genome shotgun (WGS) entry which is preliminary data.</text>
</comment>
<dbReference type="Proteomes" id="UP000487268">
    <property type="component" value="Unassembled WGS sequence"/>
</dbReference>
<dbReference type="AlphaFoldDB" id="A0A7K0BQF7"/>
<evidence type="ECO:0000313" key="2">
    <source>
        <dbReference type="Proteomes" id="UP000487268"/>
    </source>
</evidence>
<sequence>MVGHAGIHYGWLVREGHAQVFVLPDEQATRHFVRGRLAQALLTVPESSRVMGVTVLEPGGSRLLYDAAVLDGRIVEGDGKRFLLAEHIGLKAEEHYCLTGFDDVEMAAGAFSDRCEQVADEVERGRISDYPDIVAAHLRHQAARARGQVTRLALGMAVRRASDQMRAHRQISSVAHAIGVSREFLHRVLTGTEWALPGLSEVQGKSGGGEDDA</sequence>
<name>A0A7K0BQF7_9ACTN</name>
<protein>
    <submittedName>
        <fullName evidence="1">Uncharacterized protein</fullName>
    </submittedName>
</protein>
<dbReference type="EMBL" id="WEGH01000001">
    <property type="protein sequence ID" value="MQY03438.1"/>
    <property type="molecule type" value="Genomic_DNA"/>
</dbReference>
<gene>
    <name evidence="1" type="ORF">ACRB68_14800</name>
</gene>
<evidence type="ECO:0000313" key="1">
    <source>
        <dbReference type="EMBL" id="MQY03438.1"/>
    </source>
</evidence>
<reference evidence="1 2" key="1">
    <citation type="submission" date="2019-10" db="EMBL/GenBank/DDBJ databases">
        <title>Actinomadura rubteroloni sp. nov. and Actinomadura macrotermitis sp. nov., isolated from the gut of fungus growing-termite Macrotermes natalensis.</title>
        <authorList>
            <person name="Benndorf R."/>
            <person name="Martin K."/>
            <person name="Kuefner M."/>
            <person name="De Beer W."/>
            <person name="Kaster A.-K."/>
            <person name="Vollmers J."/>
            <person name="Poulsen M."/>
            <person name="Beemelmanns C."/>
        </authorList>
    </citation>
    <scope>NUCLEOTIDE SEQUENCE [LARGE SCALE GENOMIC DNA]</scope>
    <source>
        <strain evidence="1 2">RB68</strain>
    </source>
</reference>
<keyword evidence="2" id="KW-1185">Reference proteome</keyword>
<organism evidence="1 2">
    <name type="scientific">Actinomadura macrotermitis</name>
    <dbReference type="NCBI Taxonomy" id="2585200"/>
    <lineage>
        <taxon>Bacteria</taxon>
        <taxon>Bacillati</taxon>
        <taxon>Actinomycetota</taxon>
        <taxon>Actinomycetes</taxon>
        <taxon>Streptosporangiales</taxon>
        <taxon>Thermomonosporaceae</taxon>
        <taxon>Actinomadura</taxon>
    </lineage>
</organism>
<proteinExistence type="predicted"/>